<organism evidence="2">
    <name type="scientific">freshwater metagenome</name>
    <dbReference type="NCBI Taxonomy" id="449393"/>
    <lineage>
        <taxon>unclassified sequences</taxon>
        <taxon>metagenomes</taxon>
        <taxon>ecological metagenomes</taxon>
    </lineage>
</organism>
<reference evidence="2" key="1">
    <citation type="submission" date="2020-05" db="EMBL/GenBank/DDBJ databases">
        <authorList>
            <person name="Chiriac C."/>
            <person name="Salcher M."/>
            <person name="Ghai R."/>
            <person name="Kavagutti S V."/>
        </authorList>
    </citation>
    <scope>NUCLEOTIDE SEQUENCE</scope>
</reference>
<protein>
    <submittedName>
        <fullName evidence="2">Unannotated protein</fullName>
    </submittedName>
</protein>
<dbReference type="EMBL" id="CAEZTI010000082">
    <property type="protein sequence ID" value="CAB4563146.1"/>
    <property type="molecule type" value="Genomic_DNA"/>
</dbReference>
<gene>
    <name evidence="2" type="ORF">UFOPK1619_00510</name>
</gene>
<dbReference type="AlphaFoldDB" id="A0A6J6DIQ2"/>
<evidence type="ECO:0000256" key="1">
    <source>
        <dbReference type="SAM" id="MobiDB-lite"/>
    </source>
</evidence>
<accession>A0A6J6DIQ2</accession>
<evidence type="ECO:0000313" key="2">
    <source>
        <dbReference type="EMBL" id="CAB4563146.1"/>
    </source>
</evidence>
<proteinExistence type="predicted"/>
<sequence>MSTGDAVREVRFGLRAEFCRAITPVMPRKRAAGLPKNNATGRAMIGPRTMVPMNTNKMPNPRYELFAPPITAEMIAIPRAMDSKPPYKRLRPGSAISNAVARIAANGGTFPARRAGRMAESTVTTKPITMVETMVP</sequence>
<feature type="region of interest" description="Disordered" evidence="1">
    <location>
        <begin position="31"/>
        <end position="56"/>
    </location>
</feature>
<name>A0A6J6DIQ2_9ZZZZ</name>